<keyword evidence="5 7" id="KW-0472">Membrane</keyword>
<evidence type="ECO:0000256" key="4">
    <source>
        <dbReference type="ARBA" id="ARBA00022989"/>
    </source>
</evidence>
<evidence type="ECO:0000313" key="8">
    <source>
        <dbReference type="EMBL" id="KAA6436422.1"/>
    </source>
</evidence>
<dbReference type="InterPro" id="IPR045584">
    <property type="entry name" value="Pilin-like"/>
</dbReference>
<protein>
    <submittedName>
        <fullName evidence="8">Prepilin-type N-terminal cleavage/methylation domain-containing protein</fullName>
    </submittedName>
</protein>
<dbReference type="PANTHER" id="PTHR30093">
    <property type="entry name" value="GENERAL SECRETION PATHWAY PROTEIN G"/>
    <property type="match status" value="1"/>
</dbReference>
<feature type="region of interest" description="Disordered" evidence="6">
    <location>
        <begin position="72"/>
        <end position="95"/>
    </location>
</feature>
<feature type="transmembrane region" description="Helical" evidence="7">
    <location>
        <begin position="20"/>
        <end position="41"/>
    </location>
</feature>
<evidence type="ECO:0000256" key="1">
    <source>
        <dbReference type="ARBA" id="ARBA00004167"/>
    </source>
</evidence>
<keyword evidence="3 7" id="KW-0812">Transmembrane</keyword>
<keyword evidence="2" id="KW-0488">Methylation</keyword>
<evidence type="ECO:0000256" key="2">
    <source>
        <dbReference type="ARBA" id="ARBA00022481"/>
    </source>
</evidence>
<dbReference type="InterPro" id="IPR012902">
    <property type="entry name" value="N_methyl_site"/>
</dbReference>
<keyword evidence="4 7" id="KW-1133">Transmembrane helix</keyword>
<organism evidence="8 9">
    <name type="scientific">Agrococcus sediminis</name>
    <dbReference type="NCBI Taxonomy" id="2599924"/>
    <lineage>
        <taxon>Bacteria</taxon>
        <taxon>Bacillati</taxon>
        <taxon>Actinomycetota</taxon>
        <taxon>Actinomycetes</taxon>
        <taxon>Micrococcales</taxon>
        <taxon>Microbacteriaceae</taxon>
        <taxon>Agrococcus</taxon>
    </lineage>
</organism>
<reference evidence="8 9" key="1">
    <citation type="submission" date="2019-08" db="EMBL/GenBank/DDBJ databases">
        <title>Agrococcus lahaulensis sp. nov., isolated from a cold desert of the Indian Himalayas.</title>
        <authorList>
            <person name="Qu J.H."/>
        </authorList>
    </citation>
    <scope>NUCLEOTIDE SEQUENCE [LARGE SCALE GENOMIC DNA]</scope>
    <source>
        <strain evidence="8 9">NS18</strain>
    </source>
</reference>
<proteinExistence type="predicted"/>
<name>A0A5M8QQG5_9MICO</name>
<dbReference type="Gene3D" id="3.30.700.10">
    <property type="entry name" value="Glycoprotein, Type 4 Pilin"/>
    <property type="match status" value="1"/>
</dbReference>
<gene>
    <name evidence="8" type="ORF">FQ330_03185</name>
</gene>
<dbReference type="PANTHER" id="PTHR30093:SF44">
    <property type="entry name" value="TYPE II SECRETION SYSTEM CORE PROTEIN G"/>
    <property type="match status" value="1"/>
</dbReference>
<evidence type="ECO:0000256" key="7">
    <source>
        <dbReference type="SAM" id="Phobius"/>
    </source>
</evidence>
<dbReference type="AlphaFoldDB" id="A0A5M8QQG5"/>
<dbReference type="GO" id="GO:0016020">
    <property type="term" value="C:membrane"/>
    <property type="evidence" value="ECO:0007669"/>
    <property type="project" value="UniProtKB-SubCell"/>
</dbReference>
<dbReference type="PROSITE" id="PS00409">
    <property type="entry name" value="PROKAR_NTER_METHYL"/>
    <property type="match status" value="1"/>
</dbReference>
<keyword evidence="9" id="KW-1185">Reference proteome</keyword>
<evidence type="ECO:0000313" key="9">
    <source>
        <dbReference type="Proteomes" id="UP000323221"/>
    </source>
</evidence>
<dbReference type="Proteomes" id="UP000323221">
    <property type="component" value="Unassembled WGS sequence"/>
</dbReference>
<evidence type="ECO:0000256" key="5">
    <source>
        <dbReference type="ARBA" id="ARBA00023136"/>
    </source>
</evidence>
<sequence>MINKLKALRNNEEGFTLIELMVVVLIIGVLAAIAIPVFLNLQANATKASMKSDVKNTVSEVAKHLVSNPTAATLDSSKTGSDGAATGPVTPVVSQDDTTVEVAGSWSGYTVSAANENIDDFGFAHYSSDTAPATAHAPAAVAGQGGTNVELSTVTSAPEAPAAPGAGTGTTGISLPTSTSFLAAYGEVNGAVDELNSILNTMGGPSNLESLFVSGGTLYVYDLDGNFYSAPVADNVRINQMPEGYIEVISESDYGYQYSSIDGYAGFDADGNFFRSPTRP</sequence>
<evidence type="ECO:0000256" key="3">
    <source>
        <dbReference type="ARBA" id="ARBA00022692"/>
    </source>
</evidence>
<dbReference type="NCBIfam" id="TIGR02532">
    <property type="entry name" value="IV_pilin_GFxxxE"/>
    <property type="match status" value="1"/>
</dbReference>
<accession>A0A5M8QQG5</accession>
<evidence type="ECO:0000256" key="6">
    <source>
        <dbReference type="SAM" id="MobiDB-lite"/>
    </source>
</evidence>
<dbReference type="Pfam" id="PF07963">
    <property type="entry name" value="N_methyl"/>
    <property type="match status" value="1"/>
</dbReference>
<dbReference type="SUPFAM" id="SSF54523">
    <property type="entry name" value="Pili subunits"/>
    <property type="match status" value="1"/>
</dbReference>
<comment type="subcellular location">
    <subcellularLocation>
        <location evidence="1">Membrane</location>
        <topology evidence="1">Single-pass membrane protein</topology>
    </subcellularLocation>
</comment>
<dbReference type="RefSeq" id="WP_146355163.1">
    <property type="nucleotide sequence ID" value="NZ_VOIR01000011.1"/>
</dbReference>
<comment type="caution">
    <text evidence="8">The sequence shown here is derived from an EMBL/GenBank/DDBJ whole genome shotgun (WGS) entry which is preliminary data.</text>
</comment>
<dbReference type="EMBL" id="VOIR01000011">
    <property type="protein sequence ID" value="KAA6436422.1"/>
    <property type="molecule type" value="Genomic_DNA"/>
</dbReference>